<dbReference type="SUPFAM" id="SSF46785">
    <property type="entry name" value="Winged helix' DNA-binding domain"/>
    <property type="match status" value="1"/>
</dbReference>
<dbReference type="SUPFAM" id="SSF54909">
    <property type="entry name" value="Dimeric alpha+beta barrel"/>
    <property type="match status" value="1"/>
</dbReference>
<dbReference type="GO" id="GO:0043200">
    <property type="term" value="P:response to amino acid"/>
    <property type="evidence" value="ECO:0007669"/>
    <property type="project" value="TreeGrafter"/>
</dbReference>
<accession>A0A939C654</accession>
<name>A0A939C654_9ARCH</name>
<dbReference type="AlphaFoldDB" id="A0A939C654"/>
<gene>
    <name evidence="5" type="ORF">JW744_01215</name>
</gene>
<dbReference type="InterPro" id="IPR011008">
    <property type="entry name" value="Dimeric_a/b-barrel"/>
</dbReference>
<sequence>HMFHMADGKDLLILDALKRDAKASVVEIAKQTGLPGTTVHNRIKKMGKEGVIKGYTVKVDNKKVGKNLAAYVAITLDYRHLKEEKIPVKDLIKKIAKLPAVEEVDIVTGEIDAIVKVRVKDIEELNEVLMDKLREYPGIDKTQTMMILKSTID</sequence>
<dbReference type="InterPro" id="IPR019887">
    <property type="entry name" value="Tscrpt_reg_AsnC/Lrp_C"/>
</dbReference>
<keyword evidence="3" id="KW-0804">Transcription</keyword>
<evidence type="ECO:0000313" key="5">
    <source>
        <dbReference type="EMBL" id="MBN2067068.1"/>
    </source>
</evidence>
<dbReference type="GO" id="GO:0043565">
    <property type="term" value="F:sequence-specific DNA binding"/>
    <property type="evidence" value="ECO:0007669"/>
    <property type="project" value="InterPro"/>
</dbReference>
<dbReference type="Proteomes" id="UP000809243">
    <property type="component" value="Unassembled WGS sequence"/>
</dbReference>
<dbReference type="InterPro" id="IPR011991">
    <property type="entry name" value="ArsR-like_HTH"/>
</dbReference>
<dbReference type="GO" id="GO:0005829">
    <property type="term" value="C:cytosol"/>
    <property type="evidence" value="ECO:0007669"/>
    <property type="project" value="TreeGrafter"/>
</dbReference>
<evidence type="ECO:0000256" key="2">
    <source>
        <dbReference type="ARBA" id="ARBA00023125"/>
    </source>
</evidence>
<dbReference type="Pfam" id="PF01037">
    <property type="entry name" value="AsnC_trans_reg"/>
    <property type="match status" value="1"/>
</dbReference>
<dbReference type="InterPro" id="IPR036388">
    <property type="entry name" value="WH-like_DNA-bd_sf"/>
</dbReference>
<dbReference type="PANTHER" id="PTHR30154">
    <property type="entry name" value="LEUCINE-RESPONSIVE REGULATORY PROTEIN"/>
    <property type="match status" value="1"/>
</dbReference>
<organism evidence="5 6">
    <name type="scientific">Candidatus Iainarchaeum sp</name>
    <dbReference type="NCBI Taxonomy" id="3101447"/>
    <lineage>
        <taxon>Archaea</taxon>
        <taxon>Candidatus Iainarchaeota</taxon>
        <taxon>Candidatus Iainarchaeia</taxon>
        <taxon>Candidatus Iainarchaeales</taxon>
        <taxon>Candidatus Iainarchaeaceae</taxon>
        <taxon>Candidatus Iainarchaeum</taxon>
    </lineage>
</organism>
<dbReference type="CDD" id="cd00090">
    <property type="entry name" value="HTH_ARSR"/>
    <property type="match status" value="1"/>
</dbReference>
<dbReference type="InterPro" id="IPR000485">
    <property type="entry name" value="AsnC-type_HTH_dom"/>
</dbReference>
<protein>
    <submittedName>
        <fullName evidence="5">Lrp/AsnC family transcriptional regulator</fullName>
    </submittedName>
</protein>
<dbReference type="Gene3D" id="3.30.70.920">
    <property type="match status" value="1"/>
</dbReference>
<keyword evidence="1" id="KW-0805">Transcription regulation</keyword>
<dbReference type="InterPro" id="IPR036390">
    <property type="entry name" value="WH_DNA-bd_sf"/>
</dbReference>
<proteinExistence type="predicted"/>
<dbReference type="SMART" id="SM00344">
    <property type="entry name" value="HTH_ASNC"/>
    <property type="match status" value="1"/>
</dbReference>
<feature type="domain" description="HTH asnC-type" evidence="4">
    <location>
        <begin position="6"/>
        <end position="67"/>
    </location>
</feature>
<evidence type="ECO:0000256" key="3">
    <source>
        <dbReference type="ARBA" id="ARBA00023163"/>
    </source>
</evidence>
<evidence type="ECO:0000256" key="1">
    <source>
        <dbReference type="ARBA" id="ARBA00023015"/>
    </source>
</evidence>
<evidence type="ECO:0000259" key="4">
    <source>
        <dbReference type="PROSITE" id="PS50956"/>
    </source>
</evidence>
<evidence type="ECO:0000313" key="6">
    <source>
        <dbReference type="Proteomes" id="UP000809243"/>
    </source>
</evidence>
<dbReference type="PANTHER" id="PTHR30154:SF34">
    <property type="entry name" value="TRANSCRIPTIONAL REGULATOR AZLB"/>
    <property type="match status" value="1"/>
</dbReference>
<dbReference type="PRINTS" id="PR00033">
    <property type="entry name" value="HTHASNC"/>
</dbReference>
<dbReference type="PROSITE" id="PS50956">
    <property type="entry name" value="HTH_ASNC_2"/>
    <property type="match status" value="1"/>
</dbReference>
<dbReference type="EMBL" id="JAFGDB010000022">
    <property type="protein sequence ID" value="MBN2067068.1"/>
    <property type="molecule type" value="Genomic_DNA"/>
</dbReference>
<comment type="caution">
    <text evidence="5">The sequence shown here is derived from an EMBL/GenBank/DDBJ whole genome shotgun (WGS) entry which is preliminary data.</text>
</comment>
<feature type="non-terminal residue" evidence="5">
    <location>
        <position position="1"/>
    </location>
</feature>
<keyword evidence="2" id="KW-0238">DNA-binding</keyword>
<dbReference type="InterPro" id="IPR019888">
    <property type="entry name" value="Tscrpt_reg_AsnC-like"/>
</dbReference>
<dbReference type="Gene3D" id="1.10.10.10">
    <property type="entry name" value="Winged helix-like DNA-binding domain superfamily/Winged helix DNA-binding domain"/>
    <property type="match status" value="1"/>
</dbReference>
<dbReference type="Pfam" id="PF13412">
    <property type="entry name" value="HTH_24"/>
    <property type="match status" value="1"/>
</dbReference>
<reference evidence="5" key="1">
    <citation type="submission" date="2021-01" db="EMBL/GenBank/DDBJ databases">
        <title>Active Sulfur Cycling in an Early Earth Analoge.</title>
        <authorList>
            <person name="Hahn C.R."/>
            <person name="Youssef N.H."/>
            <person name="Elshahed M."/>
        </authorList>
    </citation>
    <scope>NUCLEOTIDE SEQUENCE</scope>
    <source>
        <strain evidence="5">Zod_Metabat.1151</strain>
    </source>
</reference>